<keyword evidence="2" id="KW-1133">Transmembrane helix</keyword>
<proteinExistence type="predicted"/>
<dbReference type="EMBL" id="MCFA01000032">
    <property type="protein sequence ID" value="ORY14544.1"/>
    <property type="molecule type" value="Genomic_DNA"/>
</dbReference>
<protein>
    <submittedName>
        <fullName evidence="3">Uncharacterized protein</fullName>
    </submittedName>
</protein>
<evidence type="ECO:0000256" key="2">
    <source>
        <dbReference type="SAM" id="Phobius"/>
    </source>
</evidence>
<dbReference type="Proteomes" id="UP000193144">
    <property type="component" value="Unassembled WGS sequence"/>
</dbReference>
<evidence type="ECO:0000256" key="1">
    <source>
        <dbReference type="SAM" id="MobiDB-lite"/>
    </source>
</evidence>
<feature type="transmembrane region" description="Helical" evidence="2">
    <location>
        <begin position="56"/>
        <end position="76"/>
    </location>
</feature>
<dbReference type="PANTHER" id="PTHR35041">
    <property type="entry name" value="MEDIATOR OF RNA POLYMERASE II TRANSCRIPTION SUBUNIT 1"/>
    <property type="match status" value="1"/>
</dbReference>
<dbReference type="STRING" id="1231657.A0A1Y1ZWE6"/>
<reference evidence="3 4" key="1">
    <citation type="submission" date="2016-07" db="EMBL/GenBank/DDBJ databases">
        <title>Pervasive Adenine N6-methylation of Active Genes in Fungi.</title>
        <authorList>
            <consortium name="DOE Joint Genome Institute"/>
            <person name="Mondo S.J."/>
            <person name="Dannebaum R.O."/>
            <person name="Kuo R.C."/>
            <person name="Labutti K."/>
            <person name="Haridas S."/>
            <person name="Kuo A."/>
            <person name="Salamov A."/>
            <person name="Ahrendt S.R."/>
            <person name="Lipzen A."/>
            <person name="Sullivan W."/>
            <person name="Andreopoulos W.B."/>
            <person name="Clum A."/>
            <person name="Lindquist E."/>
            <person name="Daum C."/>
            <person name="Ramamoorthy G.K."/>
            <person name="Gryganskyi A."/>
            <person name="Culley D."/>
            <person name="Magnuson J.K."/>
            <person name="James T.Y."/>
            <person name="O'Malley M.A."/>
            <person name="Stajich J.E."/>
            <person name="Spatafora J.W."/>
            <person name="Visel A."/>
            <person name="Grigoriev I.V."/>
        </authorList>
    </citation>
    <scope>NUCLEOTIDE SEQUENCE [LARGE SCALE GENOMIC DNA]</scope>
    <source>
        <strain evidence="3 4">CBS 115471</strain>
    </source>
</reference>
<feature type="transmembrane region" description="Helical" evidence="2">
    <location>
        <begin position="556"/>
        <end position="578"/>
    </location>
</feature>
<feature type="transmembrane region" description="Helical" evidence="2">
    <location>
        <begin position="96"/>
        <end position="120"/>
    </location>
</feature>
<dbReference type="PANTHER" id="PTHR35041:SF6">
    <property type="entry name" value="FORMYLMETHIONINE DEFORMYLASE-LIKE PROTEIN-RELATED"/>
    <property type="match status" value="1"/>
</dbReference>
<keyword evidence="2" id="KW-0472">Membrane</keyword>
<accession>A0A1Y1ZWE6</accession>
<keyword evidence="4" id="KW-1185">Reference proteome</keyword>
<sequence length="646" mass="70961">MSHKSQPPTTSVSSYEMWERPLQSPEHSTVHLDPSGNDSNVFRSERPKRKFDGSTTASIASLFLFAIACTLAHLFFFRYLDGRRIDIDTSVPQSWIAPISFLLASVFRAALCACLGIAFYQHCWRVLSDSTLTVRAIDRLYVIQQNLLALPHFENARASPTLFLLTCLTWLVPLAILFPSGAIVVTGKLFETSSDIRLPIFNPADIGNGSLSDALRHSLTPSEDLFEFSALEGPVTLPNLVKVSAAITLVSEQVFTTPSPCGSNCSYATKFEGPFVQCNSTATNKTAAKRISRDSFNLLEGGWDHGGWKPSEHQETSQGGTSVHKVPDTFTIRTVPPLAWQSQEIDGPDVWSMWTETQLNCKPCRARYTVSTNYTASAPSYQVSTEFIDCLEDFWYEGTLPITNEPDMSLNSSEQTIGNLRATNLFILTNSLISMMSGQVPCGVPSQNNPDSSNLGTIMTPDNKTHDASEAFRIDCVSDTDDANMSTMSITFFNKARSSTEITAPDFSISQDLLNEVLVNITLSAMNRLALWSTEAPATTRIHYNTYSFNHPLRLILPYFISLVLSIPFIIVGILALIHNGAPAPSGGVIDVLAMGSKSETLMSAAEKVSFEKRSGEKELGRLRVGYSKINGGLGVEEELRGRRIA</sequence>
<comment type="caution">
    <text evidence="3">The sequence shown here is derived from an EMBL/GenBank/DDBJ whole genome shotgun (WGS) entry which is preliminary data.</text>
</comment>
<evidence type="ECO:0000313" key="4">
    <source>
        <dbReference type="Proteomes" id="UP000193144"/>
    </source>
</evidence>
<feature type="region of interest" description="Disordered" evidence="1">
    <location>
        <begin position="1"/>
        <end position="45"/>
    </location>
</feature>
<keyword evidence="2" id="KW-0812">Transmembrane</keyword>
<feature type="compositionally biased region" description="Polar residues" evidence="1">
    <location>
        <begin position="1"/>
        <end position="14"/>
    </location>
</feature>
<dbReference type="AlphaFoldDB" id="A0A1Y1ZWE6"/>
<organism evidence="3 4">
    <name type="scientific">Clohesyomyces aquaticus</name>
    <dbReference type="NCBI Taxonomy" id="1231657"/>
    <lineage>
        <taxon>Eukaryota</taxon>
        <taxon>Fungi</taxon>
        <taxon>Dikarya</taxon>
        <taxon>Ascomycota</taxon>
        <taxon>Pezizomycotina</taxon>
        <taxon>Dothideomycetes</taxon>
        <taxon>Pleosporomycetidae</taxon>
        <taxon>Pleosporales</taxon>
        <taxon>Lindgomycetaceae</taxon>
        <taxon>Clohesyomyces</taxon>
    </lineage>
</organism>
<name>A0A1Y1ZWE6_9PLEO</name>
<evidence type="ECO:0000313" key="3">
    <source>
        <dbReference type="EMBL" id="ORY14544.1"/>
    </source>
</evidence>
<feature type="transmembrane region" description="Helical" evidence="2">
    <location>
        <begin position="162"/>
        <end position="185"/>
    </location>
</feature>
<gene>
    <name evidence="3" type="ORF">BCR34DRAFT_227937</name>
</gene>
<dbReference type="OrthoDB" id="5322539at2759"/>